<evidence type="ECO:0000313" key="3">
    <source>
        <dbReference type="Proteomes" id="UP000078240"/>
    </source>
</evidence>
<feature type="region of interest" description="Disordered" evidence="1">
    <location>
        <begin position="35"/>
        <end position="56"/>
    </location>
</feature>
<proteinExistence type="predicted"/>
<gene>
    <name evidence="2" type="ORF">VFPBJ_04220</name>
</gene>
<comment type="caution">
    <text evidence="2">The sequence shown here is derived from an EMBL/GenBank/DDBJ whole genome shotgun (WGS) entry which is preliminary data.</text>
</comment>
<protein>
    <submittedName>
        <fullName evidence="2">Uncharacterized protein</fullName>
    </submittedName>
</protein>
<name>A0A179GUK9_PURLI</name>
<accession>A0A179GUK9</accession>
<dbReference type="EMBL" id="LSBH01000003">
    <property type="protein sequence ID" value="OAQ81636.1"/>
    <property type="molecule type" value="Genomic_DNA"/>
</dbReference>
<evidence type="ECO:0000256" key="1">
    <source>
        <dbReference type="SAM" id="MobiDB-lite"/>
    </source>
</evidence>
<dbReference type="Proteomes" id="UP000078240">
    <property type="component" value="Unassembled WGS sequence"/>
</dbReference>
<organism evidence="2 3">
    <name type="scientific">Purpureocillium lilacinum</name>
    <name type="common">Paecilomyces lilacinus</name>
    <dbReference type="NCBI Taxonomy" id="33203"/>
    <lineage>
        <taxon>Eukaryota</taxon>
        <taxon>Fungi</taxon>
        <taxon>Dikarya</taxon>
        <taxon>Ascomycota</taxon>
        <taxon>Pezizomycotina</taxon>
        <taxon>Sordariomycetes</taxon>
        <taxon>Hypocreomycetidae</taxon>
        <taxon>Hypocreales</taxon>
        <taxon>Ophiocordycipitaceae</taxon>
        <taxon>Purpureocillium</taxon>
    </lineage>
</organism>
<evidence type="ECO:0000313" key="2">
    <source>
        <dbReference type="EMBL" id="OAQ81636.1"/>
    </source>
</evidence>
<sequence>MNLANCRAARRANKRAALQRRCTSVSCLLHAPEQAERNASGPLRDRVRRTTLASMP</sequence>
<reference evidence="2 3" key="1">
    <citation type="submission" date="2016-01" db="EMBL/GenBank/DDBJ databases">
        <title>Biosynthesis of antibiotic leucinostatins and their inhibition on Phytophthora in bio-control Purpureocillium lilacinum.</title>
        <authorList>
            <person name="Wang G."/>
            <person name="Liu Z."/>
            <person name="Lin R."/>
            <person name="Li E."/>
            <person name="Mao Z."/>
            <person name="Ling J."/>
            <person name="Yin W."/>
            <person name="Xie B."/>
        </authorList>
    </citation>
    <scope>NUCLEOTIDE SEQUENCE [LARGE SCALE GENOMIC DNA]</scope>
    <source>
        <strain evidence="2">PLBJ-1</strain>
    </source>
</reference>
<dbReference type="AlphaFoldDB" id="A0A179GUK9"/>